<evidence type="ECO:0000256" key="4">
    <source>
        <dbReference type="ARBA" id="ARBA00022692"/>
    </source>
</evidence>
<name>A0A1M5T409_9RHOB</name>
<keyword evidence="5 7" id="KW-1133">Transmembrane helix</keyword>
<protein>
    <submittedName>
        <fullName evidence="9">Glycine betaine/proline transport system permease protein</fullName>
    </submittedName>
</protein>
<dbReference type="EMBL" id="FQXB01000008">
    <property type="protein sequence ID" value="SHH45464.1"/>
    <property type="molecule type" value="Genomic_DNA"/>
</dbReference>
<dbReference type="GO" id="GO:0043190">
    <property type="term" value="C:ATP-binding cassette (ABC) transporter complex"/>
    <property type="evidence" value="ECO:0007669"/>
    <property type="project" value="TreeGrafter"/>
</dbReference>
<reference evidence="9 10" key="1">
    <citation type="submission" date="2016-11" db="EMBL/GenBank/DDBJ databases">
        <authorList>
            <person name="Jaros S."/>
            <person name="Januszkiewicz K."/>
            <person name="Wedrychowicz H."/>
        </authorList>
    </citation>
    <scope>NUCLEOTIDE SEQUENCE [LARGE SCALE GENOMIC DNA]</scope>
    <source>
        <strain evidence="9 10">DSM 28715</strain>
    </source>
</reference>
<organism evidence="9 10">
    <name type="scientific">Cognatiyoonia sediminum</name>
    <dbReference type="NCBI Taxonomy" id="1508389"/>
    <lineage>
        <taxon>Bacteria</taxon>
        <taxon>Pseudomonadati</taxon>
        <taxon>Pseudomonadota</taxon>
        <taxon>Alphaproteobacteria</taxon>
        <taxon>Rhodobacterales</taxon>
        <taxon>Paracoccaceae</taxon>
        <taxon>Cognatiyoonia</taxon>
    </lineage>
</organism>
<feature type="transmembrane region" description="Helical" evidence="7">
    <location>
        <begin position="320"/>
        <end position="337"/>
    </location>
</feature>
<feature type="transmembrane region" description="Helical" evidence="7">
    <location>
        <begin position="164"/>
        <end position="187"/>
    </location>
</feature>
<dbReference type="GO" id="GO:0005275">
    <property type="term" value="F:amine transmembrane transporter activity"/>
    <property type="evidence" value="ECO:0007669"/>
    <property type="project" value="TreeGrafter"/>
</dbReference>
<feature type="transmembrane region" description="Helical" evidence="7">
    <location>
        <begin position="226"/>
        <end position="243"/>
    </location>
</feature>
<dbReference type="PANTHER" id="PTHR47737">
    <property type="entry name" value="GLYCINE BETAINE/PROLINE BETAINE TRANSPORT SYSTEM PERMEASE PROTEIN PROW"/>
    <property type="match status" value="1"/>
</dbReference>
<evidence type="ECO:0000256" key="5">
    <source>
        <dbReference type="ARBA" id="ARBA00022989"/>
    </source>
</evidence>
<dbReference type="GO" id="GO:0015871">
    <property type="term" value="P:choline transport"/>
    <property type="evidence" value="ECO:0007669"/>
    <property type="project" value="TreeGrafter"/>
</dbReference>
<comment type="subcellular location">
    <subcellularLocation>
        <location evidence="1 7">Cell membrane</location>
        <topology evidence="1 7">Multi-pass membrane protein</topology>
    </subcellularLocation>
</comment>
<sequence>MAGGGLADFKGTGMAFYDGLFEALGLEDWCGGDASSAPLSMADLLAQNSGDEATGPIFPFPSLDNLNESCAAVSQTRDLTKGIEDSFLAAKPALQTVLDPVTQPLSWLLDGALWTFNAIPWWIMIPLLVVVSWYASRSKGVTIFVAVSILLMAFVDHYDVAMQTLSIIFVCTSISVLIGVPVGIAMSKSDRLQRAIVPVLDLLQTLPTFVYLIPLIFLFSVTESKLYGIAIILYAIVPVIRLTDLGIRLVDQDVVEAANAFGMTSRQKLTGVELPLALPNIMAGVNQTIMMSLAMVVIASLVSAPGLGVNVLRGIRNLELGVGIVAGIGIVLLAVILDRVSKAALSRVDMTNMKH</sequence>
<dbReference type="GO" id="GO:0031460">
    <property type="term" value="P:glycine betaine transport"/>
    <property type="evidence" value="ECO:0007669"/>
    <property type="project" value="TreeGrafter"/>
</dbReference>
<keyword evidence="3" id="KW-1003">Cell membrane</keyword>
<dbReference type="GO" id="GO:0015226">
    <property type="term" value="F:carnitine transmembrane transporter activity"/>
    <property type="evidence" value="ECO:0007669"/>
    <property type="project" value="TreeGrafter"/>
</dbReference>
<accession>A0A1M5T409</accession>
<dbReference type="PANTHER" id="PTHR47737:SF1">
    <property type="entry name" value="GLYCINE BETAINE_PROLINE BETAINE TRANSPORT SYSTEM PERMEASE PROTEIN PROW"/>
    <property type="match status" value="1"/>
</dbReference>
<feature type="transmembrane region" description="Helical" evidence="7">
    <location>
        <begin position="199"/>
        <end position="220"/>
    </location>
</feature>
<feature type="transmembrane region" description="Helical" evidence="7">
    <location>
        <begin position="289"/>
        <end position="308"/>
    </location>
</feature>
<gene>
    <name evidence="9" type="ORF">SAMN05444003_3227</name>
</gene>
<keyword evidence="6 7" id="KW-0472">Membrane</keyword>
<evidence type="ECO:0000256" key="2">
    <source>
        <dbReference type="ARBA" id="ARBA00022448"/>
    </source>
</evidence>
<feature type="transmembrane region" description="Helical" evidence="7">
    <location>
        <begin position="112"/>
        <end position="134"/>
    </location>
</feature>
<feature type="domain" description="ABC transmembrane type-1" evidence="8">
    <location>
        <begin position="161"/>
        <end position="341"/>
    </location>
</feature>
<evidence type="ECO:0000256" key="1">
    <source>
        <dbReference type="ARBA" id="ARBA00004651"/>
    </source>
</evidence>
<dbReference type="AlphaFoldDB" id="A0A1M5T409"/>
<keyword evidence="4 7" id="KW-0812">Transmembrane</keyword>
<keyword evidence="10" id="KW-1185">Reference proteome</keyword>
<dbReference type="InterPro" id="IPR000515">
    <property type="entry name" value="MetI-like"/>
</dbReference>
<dbReference type="Gene3D" id="1.10.3720.10">
    <property type="entry name" value="MetI-like"/>
    <property type="match status" value="1"/>
</dbReference>
<dbReference type="InterPro" id="IPR035906">
    <property type="entry name" value="MetI-like_sf"/>
</dbReference>
<dbReference type="FunFam" id="1.10.3720.10:FF:000001">
    <property type="entry name" value="Glycine betaine ABC transporter, permease"/>
    <property type="match status" value="1"/>
</dbReference>
<dbReference type="CDD" id="cd06261">
    <property type="entry name" value="TM_PBP2"/>
    <property type="match status" value="1"/>
</dbReference>
<evidence type="ECO:0000313" key="10">
    <source>
        <dbReference type="Proteomes" id="UP000184074"/>
    </source>
</evidence>
<comment type="similarity">
    <text evidence="7">Belongs to the binding-protein-dependent transport system permease family.</text>
</comment>
<dbReference type="STRING" id="1508389.SAMN05444003_3227"/>
<dbReference type="PROSITE" id="PS50928">
    <property type="entry name" value="ABC_TM1"/>
    <property type="match status" value="1"/>
</dbReference>
<keyword evidence="2 7" id="KW-0813">Transport</keyword>
<evidence type="ECO:0000256" key="7">
    <source>
        <dbReference type="RuleBase" id="RU363032"/>
    </source>
</evidence>
<dbReference type="SUPFAM" id="SSF161098">
    <property type="entry name" value="MetI-like"/>
    <property type="match status" value="1"/>
</dbReference>
<evidence type="ECO:0000259" key="8">
    <source>
        <dbReference type="PROSITE" id="PS50928"/>
    </source>
</evidence>
<proteinExistence type="inferred from homology"/>
<dbReference type="Pfam" id="PF00528">
    <property type="entry name" value="BPD_transp_1"/>
    <property type="match status" value="1"/>
</dbReference>
<evidence type="ECO:0000256" key="6">
    <source>
        <dbReference type="ARBA" id="ARBA00023136"/>
    </source>
</evidence>
<dbReference type="Proteomes" id="UP000184074">
    <property type="component" value="Unassembled WGS sequence"/>
</dbReference>
<evidence type="ECO:0000256" key="3">
    <source>
        <dbReference type="ARBA" id="ARBA00022475"/>
    </source>
</evidence>
<evidence type="ECO:0000313" key="9">
    <source>
        <dbReference type="EMBL" id="SHH45464.1"/>
    </source>
</evidence>
<feature type="transmembrane region" description="Helical" evidence="7">
    <location>
        <begin position="141"/>
        <end position="158"/>
    </location>
</feature>